<feature type="compositionally biased region" description="Basic and acidic residues" evidence="2">
    <location>
        <begin position="5074"/>
        <end position="5083"/>
    </location>
</feature>
<feature type="region of interest" description="Disordered" evidence="2">
    <location>
        <begin position="4200"/>
        <end position="4257"/>
    </location>
</feature>
<keyword evidence="1" id="KW-0175">Coiled coil</keyword>
<dbReference type="PANTHER" id="PTHR23159:SF31">
    <property type="entry name" value="CENTROSOME-ASSOCIATED PROTEIN CEP250 ISOFORM X1"/>
    <property type="match status" value="1"/>
</dbReference>
<feature type="region of interest" description="Disordered" evidence="2">
    <location>
        <begin position="4674"/>
        <end position="4734"/>
    </location>
</feature>
<feature type="compositionally biased region" description="Polar residues" evidence="2">
    <location>
        <begin position="4995"/>
        <end position="5017"/>
    </location>
</feature>
<feature type="coiled-coil region" evidence="1">
    <location>
        <begin position="1629"/>
        <end position="1656"/>
    </location>
</feature>
<feature type="compositionally biased region" description="Polar residues" evidence="2">
    <location>
        <begin position="5547"/>
        <end position="5569"/>
    </location>
</feature>
<feature type="coiled-coil region" evidence="1">
    <location>
        <begin position="2170"/>
        <end position="2197"/>
    </location>
</feature>
<feature type="region of interest" description="Disordered" evidence="2">
    <location>
        <begin position="4340"/>
        <end position="4394"/>
    </location>
</feature>
<feature type="compositionally biased region" description="Basic and acidic residues" evidence="2">
    <location>
        <begin position="6122"/>
        <end position="6136"/>
    </location>
</feature>
<feature type="coiled-coil region" evidence="1">
    <location>
        <begin position="1963"/>
        <end position="1990"/>
    </location>
</feature>
<organism evidence="3 4">
    <name type="scientific">Tritrichomonas musculus</name>
    <dbReference type="NCBI Taxonomy" id="1915356"/>
    <lineage>
        <taxon>Eukaryota</taxon>
        <taxon>Metamonada</taxon>
        <taxon>Parabasalia</taxon>
        <taxon>Tritrichomonadida</taxon>
        <taxon>Tritrichomonadidae</taxon>
        <taxon>Tritrichomonas</taxon>
    </lineage>
</organism>
<feature type="compositionally biased region" description="Basic and acidic residues" evidence="2">
    <location>
        <begin position="6052"/>
        <end position="6064"/>
    </location>
</feature>
<feature type="coiled-coil region" evidence="1">
    <location>
        <begin position="899"/>
        <end position="926"/>
    </location>
</feature>
<feature type="region of interest" description="Disordered" evidence="2">
    <location>
        <begin position="5279"/>
        <end position="5299"/>
    </location>
</feature>
<feature type="region of interest" description="Disordered" evidence="2">
    <location>
        <begin position="5482"/>
        <end position="5571"/>
    </location>
</feature>
<feature type="compositionally biased region" description="Basic and acidic residues" evidence="2">
    <location>
        <begin position="5226"/>
        <end position="5237"/>
    </location>
</feature>
<feature type="compositionally biased region" description="Basic and acidic residues" evidence="2">
    <location>
        <begin position="5823"/>
        <end position="5847"/>
    </location>
</feature>
<feature type="compositionally biased region" description="Basic and acidic residues" evidence="2">
    <location>
        <begin position="4783"/>
        <end position="4838"/>
    </location>
</feature>
<feature type="region of interest" description="Disordered" evidence="2">
    <location>
        <begin position="6033"/>
        <end position="6064"/>
    </location>
</feature>
<feature type="compositionally biased region" description="Basic and acidic residues" evidence="2">
    <location>
        <begin position="5646"/>
        <end position="5656"/>
    </location>
</feature>
<sequence length="6477" mass="743592">MSKQTPNQMDLESIKAIHNELETLENNFQNASNSTQKTLDQHQKQIQSLKQAIDKLNSEQTKTPINNSDITSKDSQISLSKLNEKVNQLLQNQSKILSLENSVRSLSKEILLLKGNKSSTEKNYQQSDIESLDDITQIKNELIELKEQMAIRPTLRLVERSIQNEIERQQNISSFERQNLNDSEISSIKHEIQLLKQQIQSNQSISQIKDLQNHAKELKEKLQSKSKQDTMHPDQFYQQMREELTFLEENFIEAYNFNTLSLVSQAKQIKQLRHIIMSPYDFDDSEENSNEDIDDEENSNVRRGNTDSNTKKLKNIVQNLQESVRKQAEADHAVLRCIKHEIKKLKSQETLGSIENSIEQLRNKISQVEEDENDKIEDLQDQLENTQNKLRKLKLFNGKDINDEDLDNSTFFDGSVDSLRAHLKKLDNDVKEFRLQLQKSKTDSEDIEKSITNIVNCLKHEMKKVRNNQTALTDHLKEKGIVSSDLDLEASSGMSLSSDQGIDVKSRNIALPFEQVTSENAPEGYYKIQLPDEPFDEIKKELYTLECNFIQTANIHATSIEDHYKQLEEIRKNLQERKNAENSLNESSENKSEIIRSLKSEVQKLKQNGALSEQQMRGIEDMNNRITAIEDYLQEEPEIVEIHPLDENGNSIHETDPSQETLIRPIIETIKSMAEEIRLVKDNCDCRDSIQCIEHELKKQSAELTKTQPYFKSQISVINHRLDTIETYLVNETEEEEIKERNQSVNLELILKNMTDEFNKQIIPLKEKIDALEQERRRSSNQSKRDIDKLKQALKAMEQKTPQETLDAIQDIMDKIDETISKQDADRSTIRCLKHEMIKLKGPLEKAGKHNEEIDEINNRLNTIEEYLQEDEPIIDIENDEEEEEEFEEDPTIQIGNVVAQLIESMKSMKDEMDEVRDTLSIKNNTAIRCIKHELKKLKCQIELQELLDMNDSEGNVQLPDDYEERIQRLRKELHTLEDKMVDTTNNVQTSIGVNSLEIEKLKKRYAELEVMKKELEEENGLTIKQRIQFLEHSNRCLKYEVKKLIYQTEMQNIINEDMMSSSMNLSADEGDSMSLSPEAEIKISKIKEELRTLEKNFEETSNLHTNSLDIHELQLHKLRQLINETDDKIGGKSLVEIENRFNRQLSNIENLFNERLKKTNLNVHVVEKQIENVYENHGLIPYYPENYDSVFTDEDNGIRDNFSTGYHKIPPSKVGGNKFLFTDKNLDNLYSAVNEIRGKILASMNEEGIILIPDFEKGPVVELVSSIERLEKKNKLLEKSLSQLTDEFNNFVANADRKVLNLGIFYTDTENEEEEVNVRSPKNEADQLEQLQNEIAQLREIIQNRDSNENSAVNLQLLANDVEDEGSYAQIADEIKSDVSNIKKDVDNQIEELKSKIANLSQQIVESPVVTEREYRLDINKNDWSENSFDQSSEDFEIIRRDNQEMRENIDDLNQQIQIIRDSFAQYQQMQEENKDKITLKIDATASSDSNIEPSFVDDFQAELQEIKENYSKLGHDYKCLKYEVKKLKNDLRIKVRNAELSEIVHIEEPNSEIISNIDEIKEEFDEKIGLHDKDLESLKSEINKLKITIKSNDPSGMVFNLANTNNFDFDDLVDRVEDYKSKADEDNHALLDKIAKLETGLKNLNRNVKSLDAKCSEERTFYTIPVDEDQREREIEEIVSISTENLEKEIKSMKVEMNMISDQLKTILENEEEKNKQVETFDLNSSKDDLYEQENNEIKHSLKCLKYEVKRLKDKIKDLQQIKEPTNQPIKEQINPVFERDIILEEEEEDTSDRGIKEDLNKVPNNLQHSLNCLKFEVKKLKSKVNDTNDIKDQINESNEDLRNAIECLKHEIKLLKLETPNDDKSFILDDRSLSFIQPETQNKDLKCIKYEIKKLKSNHQNSNDAINHKIGCLKYEIKKLKSKSQFIDNEKSFIIDQNNGEEEEVSENINHKIGSLKYEIKRLSDVIDKLTDKTDELNKDVDDLKSNQNQPENKSFIIDNQNVTEGGDETVNHKIGCLKYEVKKLKEMMTDLTNRMNNDKNKLKSDPAEPAERSFIIDQGNNEEEEGNENINNKVGCLKYEVKKLKEIIKNLTDKTDNLNNDMNDLKSNQGQNQPVEMSFVIDQNNQEGNEELNHKIGCLKHEVKKLKDFISKSNKPEIDEELLRNIQDIESSMKKLILTVDQMKIELDELKDKNESFQLFTNQGIEEEEVKKLITKETEPINNSIGCLKYEVKRLKESLKDSNEPEVVARDVFNLNSQNIINDELKEEVDELKSVVTKLNDESRVTFKCLKYEIKRLKSLNSELKENQDELIKERNTFQIGNVNQIEIENEIYSLKENEEKILDDLKCLKYEMKRLIENNKQDVFDLTNPNLDNDNEESLKCLKYEVKKLKETVSKLNEQMSNQQEQQTIEKSAFVLDDSTDKDETINKLKRDVKLLKETVNKMIIRLNKMKSNNQQNNSFDIENQLNADDVNKLISEKADPINHSMKCVKYEVKHLKESLKDANHNINKLKYFYKQMNSNPLSYSAGASPTKESFMSDDKLYQTVKALKYEVRKLKSLHENKADISNDDIEDMKKSIRCLKYEVKQLKFGNKEEEEKVHQNIKALKYAVKNLKEKANESGTRGEEFRIDDADDNANYDDLKRSIVCLKYEVKKLKKQNEDDEKLRLTVKALKYEVRKLKENNNNNTDEFQLSRSVDLNNDDFKKSLRCLKYEVKQLKNKNEEVEGLSKSFESLKYEVRKLKEKQDKEDNNKTDEFQLSKSVDLNNDDFKKSLRCLKYEVKQLKNKNEELQESIKSLKYEENNNKTDEFQLSRSVDLNNNDDDLKRSLRCLKYEVKHLKDKNEELEGLLQSVKLMKNEIRKLKELVDSLKDNKADIYQLHPTDEIDELRELISSMNFDDIRRSICCLKYEVKKLKNNAPVRDKDQFSLEVDLDDISSDAEIVISPMETVNVLTSSIHCLKYEVKKLKDQMSKFTSDFQNKGFVLQLEDSSDQSLNESEVQKMIDEAGDRLLSPVLYDIEKIKKSMEDIKNNINVSSDNQFINLNETDLDELRQMIMENKDDVDHKVGCIKYEVKKLKDALKNPNNENVQPDLRYDELVNDINLLKEEINELKDRPIPENVIPQSVDQEDLTLIKRKINKLTDDMKCVKFEVKRMKNNQIENMYGSEMDDDILLQLNKIENRSNKSLSMSVENSDEIKSIQEQNKEMNEKLIRLIENIRCIKFEVKKLKSGQSQEVSSTSEIPSDLLKRLSAAENAANSALRETDSLREEGTKMKNDIGCLKYEVKKLRDRPVPSVAPIARSVPVPTDTPNPPSDILDRLSEIEEVSIEAQNKANEAKVETQTLVSKLNNFVRDVNCLKYEVKKLKGRPIPIPKQDSKSEEDKEDPIISSDLLDRLSEIENECREATETSNNAMNETKTIRTNLKCIKYELRKLIDRPIPENPQVSPSEVPSDLLERLSQAEDSYKEAIEQAQLDQSKLKRLIEDMKCVKYELKKMKQSESNPIEYKKEEPSIPSDLLDRLSKVEDKCSEATETSNDAMNETKTIRTNLKCIKYELRKLIDRPIPENQQTSPSEVPSDLLERLSQAEQQIDDLNDERQNLKKELRCIKYELKKLKETPIEQPKEVAISPIVLKRLAIAENNAASARMETSELMQEKEKLNNEIAALRKEVETMKNNVGCLKYEVKKLKDQPTPVPAPIEEDPSSSDINERLSDLENRCTLADNKAEEAKIEAQTVLDKFGAMVADVRCIKYEVKKLKERPIPEPTTREIPIERTESPGIEERLLNVEKKCEEANDKADKSKEESEEAKRETERLGQEFNKLNHDLNCLKYEIKKLKKRPTPEATERSPETPAIPSDLLERLSELENKCREAAEKAEESKDESETAIEASNKTKEEIERIDNDFNKLNHDLNCMKYEIKKLKKRPTPEESQPQPATETPTIPSDLLERLSELENKCGEANDKSEEAKSETERLGQEFNKLNHDLNCMKYEIKKLKKRPTPESTERSPATATIPSDLLERLSSAEETAKSALKATETLEEEGNKMKNDIGCLKHEVKKLKERPTPAVAPISTIINEPTTREAEIEPEESAITNQSEMLEDISSTKQSIEDIHSEINRLIEDLKCIKYEIKKLKERPIREASQPQPQPATSVKSAEAATNPSDILDQLSETQQETRDNRAEINRLIEDLKCMKYEIKKLKERPIPEVTQPQPATETSPTERSPATATIPSDLLERLSSAEETAKSALKAAETLEEEGNKMKNDIGCLKHEVKKLKERPTPAVAPISTIINEPTTREAEIEEEESEDISSTKQSIEDIHSEINRLIEDLKCIKYEVKKLKEQPIPEASQPQPSLTTEIPPDLLERLSTVENASKEANDKSEEAKESAEKNQKDISKLIEDLRCMKYEMKKLKERPTPEATERSPETPAIPSDLLERLSELENKCREAAEKAESSSNKSHEAIEKSESATEEVYKMRQNFKKLIDDLKCIKYEVKKLKERPIPETASPTEKSSEAPTIPSDLLDRLSRLENKCREATEKAESSSNKSEEAIDKSESATETSTEAKSETERLGQEFKKLNHDLNCMKYEIKKLKRRPTPEATEKLQPAAEVTERSPETATIPSDLLERLSSAEETAKSALKTAETLEEEGNKMKNDIGCLKHEVKKLKERPTAAVAPIQETAPPTRRSVDTPTIPSDLLERLSRLENKCREATEKAESSSNKSEEAIEKSESATEEVATMRQNFKKLIDDLKCIKYEVKKLKERPIPETASPTEKSSEAPTIPSDLLDRLSRLENKCREATEKAESSSNKSEEAIDKSESATETSTEAKSETERLGQEFKKLNHDLNCMKYEIKKLKRRPTPEASQPQPATEAAPIERSPETATIPSDLLERLSSAEETAKSALKAAETLEEERNKMKNDIGCLKHEVKKLKERPIPEVPQPQPQPATSVKSAEAATIPSDILDQLSETQQETQDNHALKYMKYEVKKLKERPIPEVTQPQPQPATETSPTERSPATATIPSDLLERLSELENQCRETNDKSEEAKAETERISQEFNKLNHDLNCMKYEIKKLKKRPTPESTERSPETATIPSDLLERLSSAEESSKSALKAAETLEKEGNRMKNDIGCLKHEVKKLKERPTPEASQPRRATETATIPSDILDQLSETQQETRDNRAEINRLIEDLKCMKYEIKKLKERPIPEVTQPQPATETSPTERSPATATIPSDLLERLSSAEETAKSALKAAETLEEEGNKMKNDIGCLKHEVKKLKERPTAAVAPISTIINEPTTREAEIEPEESAITNQSEMLEDISSTKQSIEDIHSEINRLIEDLKCIKYEVKKLKERPIPEVTQPQPATETSPTERSPETATIPSDLLERLSSAEETAKSALKATETLEEEGNKMKNDIGCLKHEVKKLKERPTPAVAPISTIINEPTTREAEIEEEESEDISSTKQSIEDIHSEINRLIEDLKCIKYEVKKLKEQPIPEVPQPQPQPATSVKSAEAATIPSDILDQLSETQQETQDNHALKYMKYEVKKLKERPIPEVTQPQPQPATETSPTERSPATATIPSDLLERLSSAEETAKSALKAAETLEEERNKMKNDIGCLKHEVKKLKERPTPAVAPISTIINEPTTREAASPIAEPTTREIPIERTDSPGIAERLSNVEKKCEEANDKADKSKEESEEAKRETERLGQEFKKLNPDLNCMKYEIKKLKRRPEASQPQPATETSPTERSPETATIPSDLLERLSSAEETAKSALKTAETLEEEGNKMKNDIGCLKHEVKKLKERPTPETSQPRRATETATIPPDLLERLSTVENASKEANDKSEEAKTETERIDQEFKKLNHDLNCMKYEIKKLKGRPTPAQTQARDDNNSDSDSDSDNDDDAESSNSPQIPSDLLARLSRAESQSRESRTLSKEASENAVQATEQVKLIRDEFEKFSAILKCLKYEVRQLKHQQGQATARAAQIRDSESDSEEAATIPSDFASRLSSVENQARSDREQVRAVRSQCSKLAEDFRCVKYELKKLKERQTPAQRQTQEGSALETRQSDAEERTESISSEIEKLRRTVECVKYEVKRLKRQPLPTTTGVSNESDEEDNGPPKIASDLLSRLSAAENKSDEASSKSEEAKAEAIRTEFIKLTRELNCIKYEVKKLKGRPTPEAAVSRTTREISIERTESPGIEDRLSNLEKKCEEANDKAEEETKRIDGEFKRLNNNLNCIKYEIKKLKGRPTPEAATNAVSIEQSAGSNNFDKEEIVAIRNEFSKLNEDFRCVKYELKKLKERQTPAQTQEGSELGTRQSDAEERTESISSEIEKLRRTVECVKYEVKRLKRQPLPTTTGVSNESDEEDNGSPKIASDLLSRLSAAERQSKEAKEESASIHNEFDKFVKILKCLKYEVRLLKQRHESEEASESSAEVLSRLSEAENEAKSRADQIESSFNEQIKALRYDREMIKEDIKCIKYEVKKLKERK</sequence>
<feature type="coiled-coil region" evidence="1">
    <location>
        <begin position="4626"/>
        <end position="4660"/>
    </location>
</feature>
<feature type="coiled-coil region" evidence="1">
    <location>
        <begin position="2259"/>
        <end position="2321"/>
    </location>
</feature>
<feature type="compositionally biased region" description="Basic and acidic residues" evidence="2">
    <location>
        <begin position="6306"/>
        <end position="6316"/>
    </location>
</feature>
<feature type="coiled-coil region" evidence="1">
    <location>
        <begin position="3392"/>
        <end position="3419"/>
    </location>
</feature>
<feature type="coiled-coil region" evidence="1">
    <location>
        <begin position="2832"/>
        <end position="2883"/>
    </location>
</feature>
<reference evidence="3 4" key="1">
    <citation type="submission" date="2024-04" db="EMBL/GenBank/DDBJ databases">
        <title>Tritrichomonas musculus Genome.</title>
        <authorList>
            <person name="Alves-Ferreira E."/>
            <person name="Grigg M."/>
            <person name="Lorenzi H."/>
            <person name="Galac M."/>
        </authorList>
    </citation>
    <scope>NUCLEOTIDE SEQUENCE [LARGE SCALE GENOMIC DNA]</scope>
    <source>
        <strain evidence="3 4">EAF2021</strain>
    </source>
</reference>
<feature type="region of interest" description="Disordered" evidence="2">
    <location>
        <begin position="4275"/>
        <end position="4314"/>
    </location>
</feature>
<feature type="region of interest" description="Disordered" evidence="2">
    <location>
        <begin position="5437"/>
        <end position="5456"/>
    </location>
</feature>
<feature type="compositionally biased region" description="Basic and acidic residues" evidence="2">
    <location>
        <begin position="6428"/>
        <end position="6440"/>
    </location>
</feature>
<feature type="coiled-coil region" evidence="1">
    <location>
        <begin position="6184"/>
        <end position="6236"/>
    </location>
</feature>
<feature type="compositionally biased region" description="Basic and acidic residues" evidence="2">
    <location>
        <begin position="4432"/>
        <end position="4469"/>
    </location>
</feature>
<feature type="coiled-coil region" evidence="1">
    <location>
        <begin position="1077"/>
        <end position="1155"/>
    </location>
</feature>
<feature type="compositionally biased region" description="Basic and acidic residues" evidence="2">
    <location>
        <begin position="5111"/>
        <end position="5129"/>
    </location>
</feature>
<feature type="region of interest" description="Disordered" evidence="2">
    <location>
        <begin position="5624"/>
        <end position="5847"/>
    </location>
</feature>
<feature type="region of interest" description="Disordered" evidence="2">
    <location>
        <begin position="6414"/>
        <end position="6441"/>
    </location>
</feature>
<feature type="region of interest" description="Disordered" evidence="2">
    <location>
        <begin position="281"/>
        <end position="310"/>
    </location>
</feature>
<protein>
    <submittedName>
        <fullName evidence="3">Uncharacterized protein</fullName>
    </submittedName>
</protein>
<name>A0ABR2L912_9EUKA</name>
<evidence type="ECO:0000256" key="2">
    <source>
        <dbReference type="SAM" id="MobiDB-lite"/>
    </source>
</evidence>
<feature type="coiled-coil region" evidence="1">
    <location>
        <begin position="1834"/>
        <end position="1861"/>
    </location>
</feature>
<feature type="compositionally biased region" description="Basic and acidic residues" evidence="2">
    <location>
        <begin position="4909"/>
        <end position="4923"/>
    </location>
</feature>
<feature type="region of interest" description="Disordered" evidence="2">
    <location>
        <begin position="4987"/>
        <end position="5054"/>
    </location>
</feature>
<feature type="coiled-coil region" evidence="1">
    <location>
        <begin position="3458"/>
        <end position="3544"/>
    </location>
</feature>
<feature type="coiled-coil region" evidence="1">
    <location>
        <begin position="3193"/>
        <end position="3220"/>
    </location>
</feature>
<feature type="region of interest" description="Disordered" evidence="2">
    <location>
        <begin position="5859"/>
        <end position="5931"/>
    </location>
</feature>
<feature type="coiled-coil region" evidence="1">
    <location>
        <begin position="1737"/>
        <end position="1764"/>
    </location>
</feature>
<evidence type="ECO:0000313" key="3">
    <source>
        <dbReference type="EMBL" id="KAK8899846.1"/>
    </source>
</evidence>
<feature type="coiled-coil region" evidence="1">
    <location>
        <begin position="5577"/>
        <end position="5618"/>
    </location>
</feature>
<dbReference type="PANTHER" id="PTHR23159">
    <property type="entry name" value="CENTROSOMAL PROTEIN 2"/>
    <property type="match status" value="1"/>
</dbReference>
<feature type="coiled-coil region" evidence="1">
    <location>
        <begin position="14"/>
        <end position="59"/>
    </location>
</feature>
<feature type="compositionally biased region" description="Acidic residues" evidence="2">
    <location>
        <begin position="281"/>
        <end position="298"/>
    </location>
</feature>
<feature type="region of interest" description="Disordered" evidence="2">
    <location>
        <begin position="4135"/>
        <end position="4179"/>
    </location>
</feature>
<evidence type="ECO:0000256" key="1">
    <source>
        <dbReference type="SAM" id="Coils"/>
    </source>
</evidence>
<feature type="compositionally biased region" description="Polar residues" evidence="2">
    <location>
        <begin position="5202"/>
        <end position="5222"/>
    </location>
</feature>
<feature type="coiled-coil region" evidence="1">
    <location>
        <begin position="3579"/>
        <end position="3734"/>
    </location>
</feature>
<feature type="coiled-coil region" evidence="1">
    <location>
        <begin position="1261"/>
        <end position="1288"/>
    </location>
</feature>
<feature type="compositionally biased region" description="Basic and acidic residues" evidence="2">
    <location>
        <begin position="5092"/>
        <end position="5103"/>
    </location>
</feature>
<feature type="coiled-coil region" evidence="1">
    <location>
        <begin position="1437"/>
        <end position="1471"/>
    </location>
</feature>
<feature type="region of interest" description="Disordered" evidence="2">
    <location>
        <begin position="5069"/>
        <end position="5174"/>
    </location>
</feature>
<feature type="coiled-coil region" evidence="1">
    <location>
        <begin position="2600"/>
        <end position="2807"/>
    </location>
</feature>
<feature type="compositionally biased region" description="Basic and acidic residues" evidence="2">
    <location>
        <begin position="4371"/>
        <end position="4394"/>
    </location>
</feature>
<feature type="compositionally biased region" description="Basic and acidic residues" evidence="2">
    <location>
        <begin position="5908"/>
        <end position="5925"/>
    </location>
</feature>
<feature type="region of interest" description="Disordered" evidence="2">
    <location>
        <begin position="3794"/>
        <end position="3818"/>
    </location>
</feature>
<keyword evidence="4" id="KW-1185">Reference proteome</keyword>
<feature type="compositionally biased region" description="Basic and acidic residues" evidence="2">
    <location>
        <begin position="4695"/>
        <end position="4729"/>
    </location>
</feature>
<proteinExistence type="predicted"/>
<feature type="compositionally biased region" description="Polar residues" evidence="2">
    <location>
        <begin position="6037"/>
        <end position="6046"/>
    </location>
</feature>
<feature type="compositionally biased region" description="Basic and acidic residues" evidence="2">
    <location>
        <begin position="4232"/>
        <end position="4243"/>
    </location>
</feature>
<feature type="compositionally biased region" description="Basic and acidic residues" evidence="2">
    <location>
        <begin position="5747"/>
        <end position="5758"/>
    </location>
</feature>
<evidence type="ECO:0000313" key="4">
    <source>
        <dbReference type="Proteomes" id="UP001470230"/>
    </source>
</evidence>
<feature type="compositionally biased region" description="Polar residues" evidence="2">
    <location>
        <begin position="5795"/>
        <end position="5807"/>
    </location>
</feature>
<feature type="coiled-coil region" evidence="1">
    <location>
        <begin position="344"/>
        <end position="443"/>
    </location>
</feature>
<feature type="compositionally biased region" description="Basic and acidic residues" evidence="2">
    <location>
        <begin position="5771"/>
        <end position="5784"/>
    </location>
</feature>
<feature type="compositionally biased region" description="Basic and acidic residues" evidence="2">
    <location>
        <begin position="4018"/>
        <end position="4029"/>
    </location>
</feature>
<feature type="compositionally biased region" description="Basic and acidic residues" evidence="2">
    <location>
        <begin position="5021"/>
        <end position="5054"/>
    </location>
</feature>
<feature type="region of interest" description="Disordered" evidence="2">
    <location>
        <begin position="4496"/>
        <end position="4572"/>
    </location>
</feature>
<feature type="compositionally biased region" description="Polar residues" evidence="2">
    <location>
        <begin position="3930"/>
        <end position="3943"/>
    </location>
</feature>
<feature type="coiled-coil region" evidence="1">
    <location>
        <begin position="201"/>
        <end position="228"/>
    </location>
</feature>
<feature type="region of interest" description="Disordered" evidence="2">
    <location>
        <begin position="5195"/>
        <end position="5257"/>
    </location>
</feature>
<feature type="compositionally biased region" description="Polar residues" evidence="2">
    <location>
        <begin position="4208"/>
        <end position="4228"/>
    </location>
</feature>
<feature type="region of interest" description="Disordered" evidence="2">
    <location>
        <begin position="5961"/>
        <end position="6008"/>
    </location>
</feature>
<feature type="coiled-coil region" evidence="1">
    <location>
        <begin position="1373"/>
        <end position="1404"/>
    </location>
</feature>
<feature type="region of interest" description="Disordered" evidence="2">
    <location>
        <begin position="4850"/>
        <end position="4885"/>
    </location>
</feature>
<feature type="region of interest" description="Disordered" evidence="2">
    <location>
        <begin position="4908"/>
        <end position="4974"/>
    </location>
</feature>
<feature type="region of interest" description="Disordered" evidence="2">
    <location>
        <begin position="3839"/>
        <end position="3906"/>
    </location>
</feature>
<feature type="region of interest" description="Disordered" evidence="2">
    <location>
        <begin position="6341"/>
        <end position="6361"/>
    </location>
</feature>
<feature type="coiled-coil region" evidence="1">
    <location>
        <begin position="3098"/>
        <end position="3161"/>
    </location>
</feature>
<dbReference type="Proteomes" id="UP001470230">
    <property type="component" value="Unassembled WGS sequence"/>
</dbReference>
<feature type="compositionally biased region" description="Basic and acidic residues" evidence="2">
    <location>
        <begin position="4520"/>
        <end position="4572"/>
    </location>
</feature>
<feature type="region of interest" description="Disordered" evidence="2">
    <location>
        <begin position="4407"/>
        <end position="4469"/>
    </location>
</feature>
<feature type="region of interest" description="Disordered" evidence="2">
    <location>
        <begin position="4069"/>
        <end position="4097"/>
    </location>
</feature>
<feature type="coiled-coil region" evidence="1">
    <location>
        <begin position="557"/>
        <end position="615"/>
    </location>
</feature>
<feature type="compositionally biased region" description="Low complexity" evidence="2">
    <location>
        <begin position="5727"/>
        <end position="5742"/>
    </location>
</feature>
<accession>A0ABR2L912</accession>
<feature type="coiled-coil region" evidence="1">
    <location>
        <begin position="2085"/>
        <end position="2112"/>
    </location>
</feature>
<dbReference type="EMBL" id="JAPFFF010000001">
    <property type="protein sequence ID" value="KAK8899846.1"/>
    <property type="molecule type" value="Genomic_DNA"/>
</dbReference>
<feature type="compositionally biased region" description="Low complexity" evidence="2">
    <location>
        <begin position="6418"/>
        <end position="6427"/>
    </location>
</feature>
<feature type="compositionally biased region" description="Basic and acidic residues" evidence="2">
    <location>
        <begin position="3947"/>
        <end position="3978"/>
    </location>
</feature>
<gene>
    <name evidence="3" type="ORF">M9Y10_002169</name>
</gene>
<feature type="region of interest" description="Disordered" evidence="2">
    <location>
        <begin position="5343"/>
        <end position="5406"/>
    </location>
</feature>
<feature type="compositionally biased region" description="Polar residues" evidence="2">
    <location>
        <begin position="6291"/>
        <end position="6305"/>
    </location>
</feature>
<feature type="coiled-coil region" evidence="1">
    <location>
        <begin position="960"/>
        <end position="1026"/>
    </location>
</feature>
<feature type="compositionally biased region" description="Basic and acidic residues" evidence="2">
    <location>
        <begin position="5665"/>
        <end position="5703"/>
    </location>
</feature>
<feature type="compositionally biased region" description="Basic and acidic residues" evidence="2">
    <location>
        <begin position="3842"/>
        <end position="3851"/>
    </location>
</feature>
<feature type="compositionally biased region" description="Polar residues" evidence="2">
    <location>
        <begin position="4142"/>
        <end position="4172"/>
    </location>
</feature>
<comment type="caution">
    <text evidence="3">The sequence shown here is derived from an EMBL/GenBank/DDBJ whole genome shotgun (WGS) entry which is preliminary data.</text>
</comment>
<feature type="region of interest" description="Disordered" evidence="2">
    <location>
        <begin position="3921"/>
        <end position="3978"/>
    </location>
</feature>
<feature type="compositionally biased region" description="Acidic residues" evidence="2">
    <location>
        <begin position="5878"/>
        <end position="5892"/>
    </location>
</feature>
<feature type="region of interest" description="Disordered" evidence="2">
    <location>
        <begin position="3997"/>
        <end position="4047"/>
    </location>
</feature>
<feature type="compositionally biased region" description="Low complexity" evidence="2">
    <location>
        <begin position="5354"/>
        <end position="5369"/>
    </location>
</feature>
<feature type="region of interest" description="Disordered" evidence="2">
    <location>
        <begin position="4759"/>
        <end position="4838"/>
    </location>
</feature>
<feature type="compositionally biased region" description="Basic and acidic residues" evidence="2">
    <location>
        <begin position="5523"/>
        <end position="5543"/>
    </location>
</feature>
<feature type="compositionally biased region" description="Basic and acidic residues" evidence="2">
    <location>
        <begin position="3893"/>
        <end position="3906"/>
    </location>
</feature>
<feature type="compositionally biased region" description="Basic and acidic residues" evidence="2">
    <location>
        <begin position="4407"/>
        <end position="4423"/>
    </location>
</feature>
<feature type="coiled-coil region" evidence="1">
    <location>
        <begin position="2384"/>
        <end position="2451"/>
    </location>
</feature>
<feature type="region of interest" description="Disordered" evidence="2">
    <location>
        <begin position="4591"/>
        <end position="4621"/>
    </location>
</feature>
<feature type="region of interest" description="Disordered" evidence="2">
    <location>
        <begin position="6288"/>
        <end position="6316"/>
    </location>
</feature>
<feature type="compositionally biased region" description="Basic and acidic residues" evidence="2">
    <location>
        <begin position="5374"/>
        <end position="5385"/>
    </location>
</feature>
<feature type="region of interest" description="Disordered" evidence="2">
    <location>
        <begin position="6087"/>
        <end position="6136"/>
    </location>
</feature>
<feature type="compositionally biased region" description="Basic and acidic residues" evidence="2">
    <location>
        <begin position="3860"/>
        <end position="3880"/>
    </location>
</feature>
<dbReference type="Gene3D" id="1.20.5.1160">
    <property type="entry name" value="Vasodilator-stimulated phosphoprotein"/>
    <property type="match status" value="1"/>
</dbReference>